<gene>
    <name evidence="2" type="ORF">PMH09_20105</name>
</gene>
<name>A0ABT7C3U2_9CYAN</name>
<accession>A0ABT7C3U2</accession>
<feature type="non-terminal residue" evidence="2">
    <location>
        <position position="75"/>
    </location>
</feature>
<evidence type="ECO:0000313" key="3">
    <source>
        <dbReference type="Proteomes" id="UP001232992"/>
    </source>
</evidence>
<reference evidence="2 3" key="1">
    <citation type="submission" date="2023-01" db="EMBL/GenBank/DDBJ databases">
        <title>Novel diversity within Roseofilum (Cyanobacteria; Desertifilaceae) from marine benthic mats with descriptions of four novel species.</title>
        <authorList>
            <person name="Wang Y."/>
            <person name="Berthold D.E."/>
            <person name="Hu J."/>
            <person name="Lefler F.W."/>
            <person name="Laughinghouse H.D. IV."/>
        </authorList>
    </citation>
    <scope>NUCLEOTIDE SEQUENCE [LARGE SCALE GENOMIC DNA]</scope>
    <source>
        <strain evidence="2 3">BLCC-M143</strain>
    </source>
</reference>
<dbReference type="Proteomes" id="UP001232992">
    <property type="component" value="Unassembled WGS sequence"/>
</dbReference>
<dbReference type="InterPro" id="IPR025457">
    <property type="entry name" value="DUF4277"/>
</dbReference>
<sequence length="75" mass="8012">MSVEISNIDHLGLVAGIIDSIGMEGKINEILGEQRGEKISAGQVVKGMILNGLGLVSSPLYLFSKFFQGKAIEHL</sequence>
<evidence type="ECO:0000259" key="1">
    <source>
        <dbReference type="Pfam" id="PF14104"/>
    </source>
</evidence>
<feature type="domain" description="DUF4277" evidence="1">
    <location>
        <begin position="4"/>
        <end position="75"/>
    </location>
</feature>
<keyword evidence="3" id="KW-1185">Reference proteome</keyword>
<dbReference type="Pfam" id="PF14104">
    <property type="entry name" value="DUF4277"/>
    <property type="match status" value="1"/>
</dbReference>
<organism evidence="2 3">
    <name type="scientific">Roseofilum casamattae BLCC-M143</name>
    <dbReference type="NCBI Taxonomy" id="3022442"/>
    <lineage>
        <taxon>Bacteria</taxon>
        <taxon>Bacillati</taxon>
        <taxon>Cyanobacteriota</taxon>
        <taxon>Cyanophyceae</taxon>
        <taxon>Desertifilales</taxon>
        <taxon>Desertifilaceae</taxon>
        <taxon>Roseofilum</taxon>
        <taxon>Roseofilum casamattae</taxon>
    </lineage>
</organism>
<evidence type="ECO:0000313" key="2">
    <source>
        <dbReference type="EMBL" id="MDJ1185494.1"/>
    </source>
</evidence>
<proteinExistence type="predicted"/>
<comment type="caution">
    <text evidence="2">The sequence shown here is derived from an EMBL/GenBank/DDBJ whole genome shotgun (WGS) entry which is preliminary data.</text>
</comment>
<protein>
    <submittedName>
        <fullName evidence="2">DUF4277 domain-containing protein</fullName>
    </submittedName>
</protein>
<dbReference type="RefSeq" id="WP_283760134.1">
    <property type="nucleotide sequence ID" value="NZ_JAQOSQ010000036.1"/>
</dbReference>
<dbReference type="EMBL" id="JAQOSQ010000036">
    <property type="protein sequence ID" value="MDJ1185494.1"/>
    <property type="molecule type" value="Genomic_DNA"/>
</dbReference>